<dbReference type="Proteomes" id="UP000658382">
    <property type="component" value="Unassembled WGS sequence"/>
</dbReference>
<dbReference type="EMBL" id="BMNQ01000032">
    <property type="protein sequence ID" value="GGJ99459.1"/>
    <property type="molecule type" value="Genomic_DNA"/>
</dbReference>
<sequence>MRIQRGPATVCVSLAAETTVHDMYGKVQPVMTMSQETCLLPLCTKAYEE</sequence>
<reference evidence="1" key="1">
    <citation type="journal article" date="2014" name="Int. J. Syst. Evol. Microbiol.">
        <title>Complete genome sequence of Corynebacterium casei LMG S-19264T (=DSM 44701T), isolated from a smear-ripened cheese.</title>
        <authorList>
            <consortium name="US DOE Joint Genome Institute (JGI-PGF)"/>
            <person name="Walter F."/>
            <person name="Albersmeier A."/>
            <person name="Kalinowski J."/>
            <person name="Ruckert C."/>
        </authorList>
    </citation>
    <scope>NUCLEOTIDE SEQUENCE</scope>
    <source>
        <strain evidence="1">JCM 12580</strain>
    </source>
</reference>
<organism evidence="1 2">
    <name type="scientific">Lentibacillus kapialis</name>
    <dbReference type="NCBI Taxonomy" id="340214"/>
    <lineage>
        <taxon>Bacteria</taxon>
        <taxon>Bacillati</taxon>
        <taxon>Bacillota</taxon>
        <taxon>Bacilli</taxon>
        <taxon>Bacillales</taxon>
        <taxon>Bacillaceae</taxon>
        <taxon>Lentibacillus</taxon>
    </lineage>
</organism>
<proteinExistence type="predicted"/>
<name>A0A917UZ49_9BACI</name>
<protein>
    <submittedName>
        <fullName evidence="1">Uncharacterized protein</fullName>
    </submittedName>
</protein>
<comment type="caution">
    <text evidence="1">The sequence shown here is derived from an EMBL/GenBank/DDBJ whole genome shotgun (WGS) entry which is preliminary data.</text>
</comment>
<evidence type="ECO:0000313" key="2">
    <source>
        <dbReference type="Proteomes" id="UP000658382"/>
    </source>
</evidence>
<reference evidence="1" key="2">
    <citation type="submission" date="2020-09" db="EMBL/GenBank/DDBJ databases">
        <authorList>
            <person name="Sun Q."/>
            <person name="Ohkuma M."/>
        </authorList>
    </citation>
    <scope>NUCLEOTIDE SEQUENCE</scope>
    <source>
        <strain evidence="1">JCM 12580</strain>
    </source>
</reference>
<keyword evidence="2" id="KW-1185">Reference proteome</keyword>
<accession>A0A917UZ49</accession>
<gene>
    <name evidence="1" type="ORF">GCM10007063_22240</name>
</gene>
<evidence type="ECO:0000313" key="1">
    <source>
        <dbReference type="EMBL" id="GGJ99459.1"/>
    </source>
</evidence>
<dbReference type="AlphaFoldDB" id="A0A917UZ49"/>